<name>A0ABM0K0E3_APLCA</name>
<reference evidence="4 5" key="1">
    <citation type="submission" date="2025-05" db="UniProtKB">
        <authorList>
            <consortium name="RefSeq"/>
        </authorList>
    </citation>
    <scope>IDENTIFICATION</scope>
</reference>
<dbReference type="Proteomes" id="UP000694888">
    <property type="component" value="Unplaced"/>
</dbReference>
<sequence length="160" mass="16953">MGLTGPICAIEAGGCAAFASVSAKLAVSSEICEGIGKILHSYIQGYFSPTIHIASQLALVVRLAGLAGIFLFNALMWVLFTKSMHMCSSTLEATAFNTASNFFFTAVMGKVLLGEHLGLQWCLGSTLMVCGLILLHRGSDPAKEHQDPEVDGTQTKDKVS</sequence>
<feature type="transmembrane region" description="Helical" evidence="2">
    <location>
        <begin position="57"/>
        <end position="79"/>
    </location>
</feature>
<accession>A0ABM0K0E3</accession>
<evidence type="ECO:0000256" key="1">
    <source>
        <dbReference type="SAM" id="MobiDB-lite"/>
    </source>
</evidence>
<keyword evidence="2" id="KW-0472">Membrane</keyword>
<proteinExistence type="predicted"/>
<feature type="transmembrane region" description="Helical" evidence="2">
    <location>
        <begin position="118"/>
        <end position="135"/>
    </location>
</feature>
<dbReference type="PANTHER" id="PTHR31965">
    <property type="entry name" value="TRANSMEMBRANE PROTEIN 42"/>
    <property type="match status" value="1"/>
</dbReference>
<evidence type="ECO:0000313" key="3">
    <source>
        <dbReference type="Proteomes" id="UP000694888"/>
    </source>
</evidence>
<evidence type="ECO:0000313" key="4">
    <source>
        <dbReference type="RefSeq" id="XP_005105809.1"/>
    </source>
</evidence>
<evidence type="ECO:0000313" key="5">
    <source>
        <dbReference type="RefSeq" id="XP_005105810.1"/>
    </source>
</evidence>
<keyword evidence="2" id="KW-1133">Transmembrane helix</keyword>
<dbReference type="RefSeq" id="XP_005105809.1">
    <property type="nucleotide sequence ID" value="XM_005105752.3"/>
</dbReference>
<evidence type="ECO:0000256" key="2">
    <source>
        <dbReference type="SAM" id="Phobius"/>
    </source>
</evidence>
<dbReference type="PANTHER" id="PTHR31965:SF1">
    <property type="entry name" value="TRANSMEMBRANE PROTEIN 42"/>
    <property type="match status" value="1"/>
</dbReference>
<feature type="region of interest" description="Disordered" evidence="1">
    <location>
        <begin position="141"/>
        <end position="160"/>
    </location>
</feature>
<dbReference type="RefSeq" id="XP_005105810.1">
    <property type="nucleotide sequence ID" value="XM_005105753.3"/>
</dbReference>
<dbReference type="GeneID" id="101847363"/>
<dbReference type="InterPro" id="IPR039632">
    <property type="entry name" value="TMEM42"/>
</dbReference>
<protein>
    <submittedName>
        <fullName evidence="4 5">Uncharacterized protein LOC101847363</fullName>
    </submittedName>
</protein>
<keyword evidence="2" id="KW-0812">Transmembrane</keyword>
<gene>
    <name evidence="4 5" type="primary">LOC101847363</name>
</gene>
<dbReference type="InterPro" id="IPR037185">
    <property type="entry name" value="EmrE-like"/>
</dbReference>
<keyword evidence="3" id="KW-1185">Reference proteome</keyword>
<dbReference type="SUPFAM" id="SSF103481">
    <property type="entry name" value="Multidrug resistance efflux transporter EmrE"/>
    <property type="match status" value="1"/>
</dbReference>
<organism evidence="3 5">
    <name type="scientific">Aplysia californica</name>
    <name type="common">California sea hare</name>
    <dbReference type="NCBI Taxonomy" id="6500"/>
    <lineage>
        <taxon>Eukaryota</taxon>
        <taxon>Metazoa</taxon>
        <taxon>Spiralia</taxon>
        <taxon>Lophotrochozoa</taxon>
        <taxon>Mollusca</taxon>
        <taxon>Gastropoda</taxon>
        <taxon>Heterobranchia</taxon>
        <taxon>Euthyneura</taxon>
        <taxon>Tectipleura</taxon>
        <taxon>Aplysiida</taxon>
        <taxon>Aplysioidea</taxon>
        <taxon>Aplysiidae</taxon>
        <taxon>Aplysia</taxon>
    </lineage>
</organism>